<evidence type="ECO:0000313" key="3">
    <source>
        <dbReference type="EMBL" id="MBC2865015.1"/>
    </source>
</evidence>
<gene>
    <name evidence="3" type="ORF">H1R13_08365</name>
</gene>
<dbReference type="AlphaFoldDB" id="A0A7X1LPH0"/>
<feature type="domain" description="Insertion element IS402-like" evidence="2">
    <location>
        <begin position="21"/>
        <end position="54"/>
    </location>
</feature>
<organism evidence="3 4">
    <name type="scientific">Streptomyces mexicanus</name>
    <dbReference type="NCBI Taxonomy" id="178566"/>
    <lineage>
        <taxon>Bacteria</taxon>
        <taxon>Bacillati</taxon>
        <taxon>Actinomycetota</taxon>
        <taxon>Actinomycetes</taxon>
        <taxon>Kitasatosporales</taxon>
        <taxon>Streptomycetaceae</taxon>
        <taxon>Streptomyces</taxon>
    </lineage>
</organism>
<reference evidence="3 4" key="1">
    <citation type="submission" date="2020-08" db="EMBL/GenBank/DDBJ databases">
        <title>Whole-Genome Sequence of French Clinical Streptomyces mexicanus Strain Q0842.</title>
        <authorList>
            <person name="Boxberger M."/>
            <person name="La Scola B."/>
        </authorList>
    </citation>
    <scope>NUCLEOTIDE SEQUENCE [LARGE SCALE GENOMIC DNA]</scope>
    <source>
        <strain evidence="3 4">Marseille-Q0842</strain>
    </source>
</reference>
<dbReference type="Pfam" id="PF13340">
    <property type="entry name" value="DUF4096"/>
    <property type="match status" value="1"/>
</dbReference>
<feature type="region of interest" description="Disordered" evidence="1">
    <location>
        <begin position="1"/>
        <end position="20"/>
    </location>
</feature>
<sequence length="127" mass="13538">MWQVAGHRAGLRRDSAPGTDCGVQWRDLPARLGPRKTVCERHRLWSADGTWERLLLQGGLTAELHLSADGRCRTLPLVVAPGAACGHPSADAPPASWLTATQRTATGLIGPPVPHRNGNGVASKRNV</sequence>
<dbReference type="Proteomes" id="UP000517694">
    <property type="component" value="Unassembled WGS sequence"/>
</dbReference>
<dbReference type="InterPro" id="IPR025161">
    <property type="entry name" value="IS402-like_dom"/>
</dbReference>
<accession>A0A7X1LPH0</accession>
<name>A0A7X1LPH0_9ACTN</name>
<keyword evidence="4" id="KW-1185">Reference proteome</keyword>
<comment type="caution">
    <text evidence="3">The sequence shown here is derived from an EMBL/GenBank/DDBJ whole genome shotgun (WGS) entry which is preliminary data.</text>
</comment>
<evidence type="ECO:0000256" key="1">
    <source>
        <dbReference type="SAM" id="MobiDB-lite"/>
    </source>
</evidence>
<evidence type="ECO:0000259" key="2">
    <source>
        <dbReference type="Pfam" id="PF13340"/>
    </source>
</evidence>
<evidence type="ECO:0000313" key="4">
    <source>
        <dbReference type="Proteomes" id="UP000517694"/>
    </source>
</evidence>
<protein>
    <submittedName>
        <fullName evidence="3">Transposase</fullName>
    </submittedName>
</protein>
<dbReference type="EMBL" id="JACMHY010000002">
    <property type="protein sequence ID" value="MBC2865015.1"/>
    <property type="molecule type" value="Genomic_DNA"/>
</dbReference>
<dbReference type="OrthoDB" id="4546548at2"/>
<feature type="region of interest" description="Disordered" evidence="1">
    <location>
        <begin position="106"/>
        <end position="127"/>
    </location>
</feature>
<proteinExistence type="predicted"/>